<proteinExistence type="predicted"/>
<evidence type="ECO:0000313" key="3">
    <source>
        <dbReference type="Proteomes" id="UP001056012"/>
    </source>
</evidence>
<sequence length="219" mass="24797">MSKSYAPTSSRMPSRISSAPEHSPAISNGSKFDPSRLYIPSTAYPRGQPPSRQQSLATHVPSVASTRYLAPYHPMIYREPLKCITYEMVFDRIYLLLRDNLPEWWTETHEALHHLTRRMSENIIRRGQQGAFGPGGLASLTQIFVCIGHENVHRYMCLAVQPSFGDVQIILRGDSCEQEGMELIFDHVVMASCREGFDKRAAVVYKEISTTASTYKSRK</sequence>
<dbReference type="Proteomes" id="UP001056012">
    <property type="component" value="Chromosome 7"/>
</dbReference>
<dbReference type="AlphaFoldDB" id="A0A9Q9DWF1"/>
<gene>
    <name evidence="2" type="ORF">yc1106_09091</name>
</gene>
<feature type="compositionally biased region" description="Polar residues" evidence="1">
    <location>
        <begin position="1"/>
        <end position="17"/>
    </location>
</feature>
<dbReference type="OrthoDB" id="3682974at2759"/>
<organism evidence="2 3">
    <name type="scientific">Curvularia clavata</name>
    <dbReference type="NCBI Taxonomy" id="95742"/>
    <lineage>
        <taxon>Eukaryota</taxon>
        <taxon>Fungi</taxon>
        <taxon>Dikarya</taxon>
        <taxon>Ascomycota</taxon>
        <taxon>Pezizomycotina</taxon>
        <taxon>Dothideomycetes</taxon>
        <taxon>Pleosporomycetidae</taxon>
        <taxon>Pleosporales</taxon>
        <taxon>Pleosporineae</taxon>
        <taxon>Pleosporaceae</taxon>
        <taxon>Curvularia</taxon>
    </lineage>
</organism>
<protein>
    <submittedName>
        <fullName evidence="2">Uncharacterized protein</fullName>
    </submittedName>
</protein>
<name>A0A9Q9DWF1_CURCL</name>
<accession>A0A9Q9DWF1</accession>
<feature type="region of interest" description="Disordered" evidence="1">
    <location>
        <begin position="1"/>
        <end position="58"/>
    </location>
</feature>
<dbReference type="VEuPathDB" id="FungiDB:yc1106_09091"/>
<evidence type="ECO:0000313" key="2">
    <source>
        <dbReference type="EMBL" id="USP81817.1"/>
    </source>
</evidence>
<keyword evidence="3" id="KW-1185">Reference proteome</keyword>
<evidence type="ECO:0000256" key="1">
    <source>
        <dbReference type="SAM" id="MobiDB-lite"/>
    </source>
</evidence>
<dbReference type="EMBL" id="CP089280">
    <property type="protein sequence ID" value="USP81817.1"/>
    <property type="molecule type" value="Genomic_DNA"/>
</dbReference>
<reference evidence="2" key="1">
    <citation type="submission" date="2021-12" db="EMBL/GenBank/DDBJ databases">
        <title>Curvularia clavata genome.</title>
        <authorList>
            <person name="Cao Y."/>
        </authorList>
    </citation>
    <scope>NUCLEOTIDE SEQUENCE</scope>
    <source>
        <strain evidence="2">Yc1106</strain>
    </source>
</reference>